<organism evidence="3 4">
    <name type="scientific">endosymbiont of Ridgeia piscesae</name>
    <dbReference type="NCBI Taxonomy" id="54398"/>
    <lineage>
        <taxon>Bacteria</taxon>
        <taxon>Pseudomonadati</taxon>
        <taxon>Pseudomonadota</taxon>
        <taxon>Gammaproteobacteria</taxon>
        <taxon>sulfur-oxidizing symbionts</taxon>
    </lineage>
</organism>
<dbReference type="Pfam" id="PF00263">
    <property type="entry name" value="Secretin"/>
    <property type="match status" value="1"/>
</dbReference>
<dbReference type="Proteomes" id="UP000051276">
    <property type="component" value="Unassembled WGS sequence"/>
</dbReference>
<proteinExistence type="inferred from homology"/>
<evidence type="ECO:0000313" key="4">
    <source>
        <dbReference type="Proteomes" id="UP000051276"/>
    </source>
</evidence>
<evidence type="ECO:0000313" key="3">
    <source>
        <dbReference type="EMBL" id="KRT60067.1"/>
    </source>
</evidence>
<protein>
    <submittedName>
        <fullName evidence="3">Type II and III secretion system protein</fullName>
    </submittedName>
</protein>
<sequence>MFDGLLLGVIPFIGEDGRVSLSIHPIKSEVDLESLKLVTIQNVAISLPKVNLEEISTTAKLHNGETVMLGGLISDMRRSTDSGFPGRDKLGVLGKIFGREDDLQETRELVVVLRVSVI</sequence>
<reference evidence="3 4" key="1">
    <citation type="submission" date="2015-11" db="EMBL/GenBank/DDBJ databases">
        <title>The genome of Candidatus Endoriftia persephone in Ridgeia piscesae and population structure of the North Eastern Pacific vestimentiferan symbionts.</title>
        <authorList>
            <person name="Perez M."/>
            <person name="Juniper K.S."/>
        </authorList>
    </citation>
    <scope>NUCLEOTIDE SEQUENCE [LARGE SCALE GENOMIC DNA]</scope>
    <source>
        <strain evidence="3">Ind10</strain>
    </source>
</reference>
<dbReference type="EMBL" id="LMXI01000039">
    <property type="protein sequence ID" value="KRT60067.1"/>
    <property type="molecule type" value="Genomic_DNA"/>
</dbReference>
<dbReference type="GO" id="GO:0015627">
    <property type="term" value="C:type II protein secretion system complex"/>
    <property type="evidence" value="ECO:0007669"/>
    <property type="project" value="TreeGrafter"/>
</dbReference>
<dbReference type="PRINTS" id="PR01032">
    <property type="entry name" value="PHAGEIV"/>
</dbReference>
<evidence type="ECO:0000256" key="1">
    <source>
        <dbReference type="RuleBase" id="RU004003"/>
    </source>
</evidence>
<dbReference type="AlphaFoldDB" id="A0A0T5ZBA8"/>
<dbReference type="PANTHER" id="PTHR30332">
    <property type="entry name" value="PROBABLE GENERAL SECRETION PATHWAY PROTEIN D"/>
    <property type="match status" value="1"/>
</dbReference>
<dbReference type="PANTHER" id="PTHR30332:SF17">
    <property type="entry name" value="TYPE IV PILIATION SYSTEM PROTEIN DR_0774-RELATED"/>
    <property type="match status" value="1"/>
</dbReference>
<accession>A0A0T5ZBA8</accession>
<evidence type="ECO:0000259" key="2">
    <source>
        <dbReference type="Pfam" id="PF00263"/>
    </source>
</evidence>
<comment type="similarity">
    <text evidence="1">Belongs to the bacterial secretin family.</text>
</comment>
<feature type="domain" description="Type II/III secretion system secretin-like" evidence="2">
    <location>
        <begin position="4"/>
        <end position="118"/>
    </location>
</feature>
<dbReference type="GO" id="GO:0009306">
    <property type="term" value="P:protein secretion"/>
    <property type="evidence" value="ECO:0007669"/>
    <property type="project" value="InterPro"/>
</dbReference>
<name>A0A0T5ZBA8_9GAMM</name>
<dbReference type="InterPro" id="IPR004846">
    <property type="entry name" value="T2SS/T3SS_dom"/>
</dbReference>
<dbReference type="InterPro" id="IPR050810">
    <property type="entry name" value="Bact_Secretion_Sys_Channel"/>
</dbReference>
<comment type="caution">
    <text evidence="3">The sequence shown here is derived from an EMBL/GenBank/DDBJ whole genome shotgun (WGS) entry which is preliminary data.</text>
</comment>
<gene>
    <name evidence="3" type="ORF">Ga0076813_16552</name>
</gene>